<keyword evidence="5" id="KW-0498">Mitosis</keyword>
<dbReference type="GO" id="GO:0051301">
    <property type="term" value="P:cell division"/>
    <property type="evidence" value="ECO:0007669"/>
    <property type="project" value="UniProtKB-KW"/>
</dbReference>
<evidence type="ECO:0000313" key="12">
    <source>
        <dbReference type="EMBL" id="CAG9279891.1"/>
    </source>
</evidence>
<name>A0A8J9X2N3_PHATR</name>
<evidence type="ECO:0000256" key="5">
    <source>
        <dbReference type="ARBA" id="ARBA00022776"/>
    </source>
</evidence>
<dbReference type="Pfam" id="PF03980">
    <property type="entry name" value="Nnf1"/>
    <property type="match status" value="1"/>
</dbReference>
<accession>A0A8J9X2N3</accession>
<evidence type="ECO:0000256" key="6">
    <source>
        <dbReference type="ARBA" id="ARBA00022838"/>
    </source>
</evidence>
<keyword evidence="6" id="KW-0995">Kinetochore</keyword>
<evidence type="ECO:0000256" key="11">
    <source>
        <dbReference type="SAM" id="MobiDB-lite"/>
    </source>
</evidence>
<reference evidence="12" key="1">
    <citation type="submission" date="2022-02" db="EMBL/GenBank/DDBJ databases">
        <authorList>
            <person name="Giguere J D."/>
        </authorList>
    </citation>
    <scope>NUCLEOTIDE SEQUENCE</scope>
    <source>
        <strain evidence="12">CCAP 1055/1</strain>
    </source>
</reference>
<gene>
    <name evidence="12" type="ORF">PTTT1_LOCUS11534</name>
</gene>
<keyword evidence="8" id="KW-0131">Cell cycle</keyword>
<dbReference type="InterPro" id="IPR007128">
    <property type="entry name" value="PMF1/Nnf1"/>
</dbReference>
<keyword evidence="3" id="KW-0158">Chromosome</keyword>
<dbReference type="AlphaFoldDB" id="A0A8J9X2N3"/>
<dbReference type="GO" id="GO:0005634">
    <property type="term" value="C:nucleus"/>
    <property type="evidence" value="ECO:0007669"/>
    <property type="project" value="UniProtKB-SubCell"/>
</dbReference>
<evidence type="ECO:0000256" key="4">
    <source>
        <dbReference type="ARBA" id="ARBA00022618"/>
    </source>
</evidence>
<dbReference type="EMBL" id="OU594953">
    <property type="protein sequence ID" value="CAG9279891.1"/>
    <property type="molecule type" value="Genomic_DNA"/>
</dbReference>
<evidence type="ECO:0000256" key="2">
    <source>
        <dbReference type="ARBA" id="ARBA00004629"/>
    </source>
</evidence>
<protein>
    <submittedName>
        <fullName evidence="12">Uncharacterized protein</fullName>
    </submittedName>
</protein>
<feature type="coiled-coil region" evidence="10">
    <location>
        <begin position="149"/>
        <end position="183"/>
    </location>
</feature>
<evidence type="ECO:0000256" key="7">
    <source>
        <dbReference type="ARBA" id="ARBA00023242"/>
    </source>
</evidence>
<comment type="subcellular location">
    <subcellularLocation>
        <location evidence="2">Chromosome</location>
        <location evidence="2">Centromere</location>
        <location evidence="2">Kinetochore</location>
    </subcellularLocation>
    <subcellularLocation>
        <location evidence="1">Nucleus</location>
    </subcellularLocation>
</comment>
<evidence type="ECO:0000256" key="3">
    <source>
        <dbReference type="ARBA" id="ARBA00022454"/>
    </source>
</evidence>
<keyword evidence="7" id="KW-0539">Nucleus</keyword>
<evidence type="ECO:0000256" key="10">
    <source>
        <dbReference type="SAM" id="Coils"/>
    </source>
</evidence>
<organism evidence="12">
    <name type="scientific">Phaeodactylum tricornutum</name>
    <name type="common">Diatom</name>
    <dbReference type="NCBI Taxonomy" id="2850"/>
    <lineage>
        <taxon>Eukaryota</taxon>
        <taxon>Sar</taxon>
        <taxon>Stramenopiles</taxon>
        <taxon>Ochrophyta</taxon>
        <taxon>Bacillariophyta</taxon>
        <taxon>Bacillariophyceae</taxon>
        <taxon>Bacillariophycidae</taxon>
        <taxon>Naviculales</taxon>
        <taxon>Phaeodactylaceae</taxon>
        <taxon>Phaeodactylum</taxon>
    </lineage>
</organism>
<keyword evidence="4" id="KW-0132">Cell division</keyword>
<evidence type="ECO:0000256" key="1">
    <source>
        <dbReference type="ARBA" id="ARBA00004123"/>
    </source>
</evidence>
<evidence type="ECO:0000256" key="9">
    <source>
        <dbReference type="ARBA" id="ARBA00023328"/>
    </source>
</evidence>
<feature type="region of interest" description="Disordered" evidence="11">
    <location>
        <begin position="111"/>
        <end position="132"/>
    </location>
</feature>
<dbReference type="Proteomes" id="UP000836788">
    <property type="component" value="Chromosome 12"/>
</dbReference>
<evidence type="ECO:0000256" key="8">
    <source>
        <dbReference type="ARBA" id="ARBA00023306"/>
    </source>
</evidence>
<proteinExistence type="predicted"/>
<dbReference type="GO" id="GO:0000444">
    <property type="term" value="C:MIS12/MIND type complex"/>
    <property type="evidence" value="ECO:0007669"/>
    <property type="project" value="InterPro"/>
</dbReference>
<keyword evidence="10" id="KW-0175">Coiled coil</keyword>
<keyword evidence="9" id="KW-0137">Centromere</keyword>
<sequence>MTSKVPLTTITNGGRSDSIRYQRLLSVLEKALQTSRQKFDAEAAIREVYGDDAAIFGDDDNNGMLRSVLDSMLESVHDKVSTQMKTFLQEKDVEKQLSLLDAIVFKLEQQDADREKAESRDKHSARQALEDAKLPKGLSPIDMINRQACEKLQQEKEDVLAELAAIEEEIEGLEAERQDRTTTMQRTLQTVQAFGKELEKSADKCSMVS</sequence>